<evidence type="ECO:0000256" key="2">
    <source>
        <dbReference type="SAM" id="Phobius"/>
    </source>
</evidence>
<accession>A0A7S3CTE6</accession>
<protein>
    <submittedName>
        <fullName evidence="3">Uncharacterized protein</fullName>
    </submittedName>
</protein>
<proteinExistence type="predicted"/>
<keyword evidence="2" id="KW-0472">Membrane</keyword>
<organism evidence="3">
    <name type="scientific">Strombidium rassoulzadegani</name>
    <dbReference type="NCBI Taxonomy" id="1082188"/>
    <lineage>
        <taxon>Eukaryota</taxon>
        <taxon>Sar</taxon>
        <taxon>Alveolata</taxon>
        <taxon>Ciliophora</taxon>
        <taxon>Intramacronucleata</taxon>
        <taxon>Spirotrichea</taxon>
        <taxon>Oligotrichia</taxon>
        <taxon>Strombidiidae</taxon>
        <taxon>Strombidium</taxon>
    </lineage>
</organism>
<keyword evidence="2" id="KW-0812">Transmembrane</keyword>
<feature type="transmembrane region" description="Helical" evidence="2">
    <location>
        <begin position="93"/>
        <end position="115"/>
    </location>
</feature>
<sequence length="120" mass="14045">MKEKMIQKLKNNPKLKPMSKEEQDDYMRWEKDRLTSFSNYIVEYFPQVMIFHTIIVSMCALRSPTDFAVAATLFSMILRILSVFGYYCNKKAVYIGASGMEVFCNFLLLFIAMGYDQFSI</sequence>
<evidence type="ECO:0000256" key="1">
    <source>
        <dbReference type="SAM" id="MobiDB-lite"/>
    </source>
</evidence>
<gene>
    <name evidence="3" type="ORF">SRAS04492_LOCUS6955</name>
</gene>
<keyword evidence="2" id="KW-1133">Transmembrane helix</keyword>
<name>A0A7S3CTE6_9SPIT</name>
<feature type="transmembrane region" description="Helical" evidence="2">
    <location>
        <begin position="67"/>
        <end position="87"/>
    </location>
</feature>
<dbReference type="EMBL" id="HBIA01013709">
    <property type="protein sequence ID" value="CAE0235148.1"/>
    <property type="molecule type" value="Transcribed_RNA"/>
</dbReference>
<reference evidence="3" key="1">
    <citation type="submission" date="2021-01" db="EMBL/GenBank/DDBJ databases">
        <authorList>
            <person name="Corre E."/>
            <person name="Pelletier E."/>
            <person name="Niang G."/>
            <person name="Scheremetjew M."/>
            <person name="Finn R."/>
            <person name="Kale V."/>
            <person name="Holt S."/>
            <person name="Cochrane G."/>
            <person name="Meng A."/>
            <person name="Brown T."/>
            <person name="Cohen L."/>
        </authorList>
    </citation>
    <scope>NUCLEOTIDE SEQUENCE</scope>
    <source>
        <strain evidence="3">Ras09</strain>
    </source>
</reference>
<dbReference type="AlphaFoldDB" id="A0A7S3CTE6"/>
<feature type="region of interest" description="Disordered" evidence="1">
    <location>
        <begin position="1"/>
        <end position="22"/>
    </location>
</feature>
<evidence type="ECO:0000313" key="3">
    <source>
        <dbReference type="EMBL" id="CAE0235148.1"/>
    </source>
</evidence>